<evidence type="ECO:0000313" key="2">
    <source>
        <dbReference type="Proteomes" id="UP000308600"/>
    </source>
</evidence>
<organism evidence="1 2">
    <name type="scientific">Pluteus cervinus</name>
    <dbReference type="NCBI Taxonomy" id="181527"/>
    <lineage>
        <taxon>Eukaryota</taxon>
        <taxon>Fungi</taxon>
        <taxon>Dikarya</taxon>
        <taxon>Basidiomycota</taxon>
        <taxon>Agaricomycotina</taxon>
        <taxon>Agaricomycetes</taxon>
        <taxon>Agaricomycetidae</taxon>
        <taxon>Agaricales</taxon>
        <taxon>Pluteineae</taxon>
        <taxon>Pluteaceae</taxon>
        <taxon>Pluteus</taxon>
    </lineage>
</organism>
<reference evidence="1 2" key="1">
    <citation type="journal article" date="2019" name="Nat. Ecol. Evol.">
        <title>Megaphylogeny resolves global patterns of mushroom evolution.</title>
        <authorList>
            <person name="Varga T."/>
            <person name="Krizsan K."/>
            <person name="Foldi C."/>
            <person name="Dima B."/>
            <person name="Sanchez-Garcia M."/>
            <person name="Sanchez-Ramirez S."/>
            <person name="Szollosi G.J."/>
            <person name="Szarkandi J.G."/>
            <person name="Papp V."/>
            <person name="Albert L."/>
            <person name="Andreopoulos W."/>
            <person name="Angelini C."/>
            <person name="Antonin V."/>
            <person name="Barry K.W."/>
            <person name="Bougher N.L."/>
            <person name="Buchanan P."/>
            <person name="Buyck B."/>
            <person name="Bense V."/>
            <person name="Catcheside P."/>
            <person name="Chovatia M."/>
            <person name="Cooper J."/>
            <person name="Damon W."/>
            <person name="Desjardin D."/>
            <person name="Finy P."/>
            <person name="Geml J."/>
            <person name="Haridas S."/>
            <person name="Hughes K."/>
            <person name="Justo A."/>
            <person name="Karasinski D."/>
            <person name="Kautmanova I."/>
            <person name="Kiss B."/>
            <person name="Kocsube S."/>
            <person name="Kotiranta H."/>
            <person name="LaButti K.M."/>
            <person name="Lechner B.E."/>
            <person name="Liimatainen K."/>
            <person name="Lipzen A."/>
            <person name="Lukacs Z."/>
            <person name="Mihaltcheva S."/>
            <person name="Morgado L.N."/>
            <person name="Niskanen T."/>
            <person name="Noordeloos M.E."/>
            <person name="Ohm R.A."/>
            <person name="Ortiz-Santana B."/>
            <person name="Ovrebo C."/>
            <person name="Racz N."/>
            <person name="Riley R."/>
            <person name="Savchenko A."/>
            <person name="Shiryaev A."/>
            <person name="Soop K."/>
            <person name="Spirin V."/>
            <person name="Szebenyi C."/>
            <person name="Tomsovsky M."/>
            <person name="Tulloss R.E."/>
            <person name="Uehling J."/>
            <person name="Grigoriev I.V."/>
            <person name="Vagvolgyi C."/>
            <person name="Papp T."/>
            <person name="Martin F.M."/>
            <person name="Miettinen O."/>
            <person name="Hibbett D.S."/>
            <person name="Nagy L.G."/>
        </authorList>
    </citation>
    <scope>NUCLEOTIDE SEQUENCE [LARGE SCALE GENOMIC DNA]</scope>
    <source>
        <strain evidence="1 2">NL-1719</strain>
    </source>
</reference>
<proteinExistence type="predicted"/>
<name>A0ACD2ZZW0_9AGAR</name>
<keyword evidence="2" id="KW-1185">Reference proteome</keyword>
<gene>
    <name evidence="1" type="ORF">BDN72DRAFT_906372</name>
</gene>
<sequence>MSITITFSADLDDDGHFQDHPDLAFQTAGTDAILSDPRFTLPLETIRRIFRDEIVQQYKDFVRDGSAQTVDEGGSVQAVDEVRTVNERIVDEDWTFNHQDSDPEDAAYWLNTDPFTVIPKSRSKPVQTQTSARPRTPTNGPGPSHVFTSVSTANTSSASRAFTSTGRRPTTSGTLQQQQGASSTQEMSSPIPRRRPTPSSSSTVLSTQEHPTPSSSSTITTSPQAPAVASSSHTRGWDSIPLDLSAPVQHRVNTTGLRYSRKHAAHLFQADMRNNRR</sequence>
<evidence type="ECO:0000313" key="1">
    <source>
        <dbReference type="EMBL" id="TFK58841.1"/>
    </source>
</evidence>
<protein>
    <submittedName>
        <fullName evidence="1">Uncharacterized protein</fullName>
    </submittedName>
</protein>
<accession>A0ACD2ZZW0</accession>
<dbReference type="Proteomes" id="UP000308600">
    <property type="component" value="Unassembled WGS sequence"/>
</dbReference>
<dbReference type="EMBL" id="ML209174">
    <property type="protein sequence ID" value="TFK58841.1"/>
    <property type="molecule type" value="Genomic_DNA"/>
</dbReference>